<dbReference type="Proteomes" id="UP001152622">
    <property type="component" value="Chromosome 4"/>
</dbReference>
<comment type="caution">
    <text evidence="1">The sequence shown here is derived from an EMBL/GenBank/DDBJ whole genome shotgun (WGS) entry which is preliminary data.</text>
</comment>
<dbReference type="AlphaFoldDB" id="A0A9Q1J590"/>
<gene>
    <name evidence="1" type="ORF">SKAU_G00149860</name>
</gene>
<protein>
    <submittedName>
        <fullName evidence="1">Uncharacterized protein</fullName>
    </submittedName>
</protein>
<dbReference type="EMBL" id="JAINUF010000004">
    <property type="protein sequence ID" value="KAJ8366155.1"/>
    <property type="molecule type" value="Genomic_DNA"/>
</dbReference>
<evidence type="ECO:0000313" key="1">
    <source>
        <dbReference type="EMBL" id="KAJ8366155.1"/>
    </source>
</evidence>
<evidence type="ECO:0000313" key="2">
    <source>
        <dbReference type="Proteomes" id="UP001152622"/>
    </source>
</evidence>
<accession>A0A9Q1J590</accession>
<proteinExistence type="predicted"/>
<organism evidence="1 2">
    <name type="scientific">Synaphobranchus kaupii</name>
    <name type="common">Kaup's arrowtooth eel</name>
    <dbReference type="NCBI Taxonomy" id="118154"/>
    <lineage>
        <taxon>Eukaryota</taxon>
        <taxon>Metazoa</taxon>
        <taxon>Chordata</taxon>
        <taxon>Craniata</taxon>
        <taxon>Vertebrata</taxon>
        <taxon>Euteleostomi</taxon>
        <taxon>Actinopterygii</taxon>
        <taxon>Neopterygii</taxon>
        <taxon>Teleostei</taxon>
        <taxon>Anguilliformes</taxon>
        <taxon>Synaphobranchidae</taxon>
        <taxon>Synaphobranchus</taxon>
    </lineage>
</organism>
<sequence>MQARALGPRVVFSKLLEILYKFGLMNLYICAIASKGRAVLKLQNGRNSSPKEDSGLYNASQCSLARKPKAALRSETQQGMLVRQSCDPKKHFSSFTLEAPAPCLGCGRGRRRPGSYISAPLEDVSYTIPERQNPRPGTVR</sequence>
<reference evidence="1" key="1">
    <citation type="journal article" date="2023" name="Science">
        <title>Genome structures resolve the early diversification of teleost fishes.</title>
        <authorList>
            <person name="Parey E."/>
            <person name="Louis A."/>
            <person name="Montfort J."/>
            <person name="Bouchez O."/>
            <person name="Roques C."/>
            <person name="Iampietro C."/>
            <person name="Lluch J."/>
            <person name="Castinel A."/>
            <person name="Donnadieu C."/>
            <person name="Desvignes T."/>
            <person name="Floi Bucao C."/>
            <person name="Jouanno E."/>
            <person name="Wen M."/>
            <person name="Mejri S."/>
            <person name="Dirks R."/>
            <person name="Jansen H."/>
            <person name="Henkel C."/>
            <person name="Chen W.J."/>
            <person name="Zahm M."/>
            <person name="Cabau C."/>
            <person name="Klopp C."/>
            <person name="Thompson A.W."/>
            <person name="Robinson-Rechavi M."/>
            <person name="Braasch I."/>
            <person name="Lecointre G."/>
            <person name="Bobe J."/>
            <person name="Postlethwait J.H."/>
            <person name="Berthelot C."/>
            <person name="Roest Crollius H."/>
            <person name="Guiguen Y."/>
        </authorList>
    </citation>
    <scope>NUCLEOTIDE SEQUENCE</scope>
    <source>
        <strain evidence="1">WJC10195</strain>
    </source>
</reference>
<name>A0A9Q1J590_SYNKA</name>
<keyword evidence="2" id="KW-1185">Reference proteome</keyword>